<proteinExistence type="predicted"/>
<keyword evidence="5" id="KW-1185">Reference proteome</keyword>
<evidence type="ECO:0000313" key="5">
    <source>
        <dbReference type="Proteomes" id="UP000836841"/>
    </source>
</evidence>
<evidence type="ECO:0000256" key="1">
    <source>
        <dbReference type="ARBA" id="ARBA00001974"/>
    </source>
</evidence>
<evidence type="ECO:0000256" key="2">
    <source>
        <dbReference type="ARBA" id="ARBA00022630"/>
    </source>
</evidence>
<organism evidence="4 5">
    <name type="scientific">Thlaspi arvense</name>
    <name type="common">Field penny-cress</name>
    <dbReference type="NCBI Taxonomy" id="13288"/>
    <lineage>
        <taxon>Eukaryota</taxon>
        <taxon>Viridiplantae</taxon>
        <taxon>Streptophyta</taxon>
        <taxon>Embryophyta</taxon>
        <taxon>Tracheophyta</taxon>
        <taxon>Spermatophyta</taxon>
        <taxon>Magnoliopsida</taxon>
        <taxon>eudicotyledons</taxon>
        <taxon>Gunneridae</taxon>
        <taxon>Pentapetalae</taxon>
        <taxon>rosids</taxon>
        <taxon>malvids</taxon>
        <taxon>Brassicales</taxon>
        <taxon>Brassicaceae</taxon>
        <taxon>Thlaspideae</taxon>
        <taxon>Thlaspi</taxon>
    </lineage>
</organism>
<evidence type="ECO:0008006" key="6">
    <source>
        <dbReference type="Google" id="ProtNLM"/>
    </source>
</evidence>
<dbReference type="Gene3D" id="3.30.410.40">
    <property type="match status" value="1"/>
</dbReference>
<dbReference type="SUPFAM" id="SSF51905">
    <property type="entry name" value="FAD/NAD(P)-binding domain"/>
    <property type="match status" value="1"/>
</dbReference>
<dbReference type="InterPro" id="IPR036188">
    <property type="entry name" value="FAD/NAD-bd_sf"/>
</dbReference>
<keyword evidence="3" id="KW-0274">FAD</keyword>
<keyword evidence="2" id="KW-0285">Flavoprotein</keyword>
<dbReference type="EMBL" id="OU466862">
    <property type="protein sequence ID" value="CAH2070301.1"/>
    <property type="molecule type" value="Genomic_DNA"/>
</dbReference>
<dbReference type="PANTHER" id="PTHR45968:SF31">
    <property type="entry name" value="GLUCOSE-METHANOL-CHOLINE (GMC) OXIDOREDUCTASE FAMILY PROTEIN"/>
    <property type="match status" value="1"/>
</dbReference>
<evidence type="ECO:0000256" key="3">
    <source>
        <dbReference type="ARBA" id="ARBA00022827"/>
    </source>
</evidence>
<dbReference type="PANTHER" id="PTHR45968">
    <property type="entry name" value="OSJNBA0019K04.7 PROTEIN"/>
    <property type="match status" value="1"/>
</dbReference>
<evidence type="ECO:0000313" key="4">
    <source>
        <dbReference type="EMBL" id="CAH2070301.1"/>
    </source>
</evidence>
<accession>A0AAU9SP42</accession>
<comment type="cofactor">
    <cofactor evidence="1">
        <name>FAD</name>
        <dbReference type="ChEBI" id="CHEBI:57692"/>
    </cofactor>
</comment>
<reference evidence="4 5" key="1">
    <citation type="submission" date="2022-03" db="EMBL/GenBank/DDBJ databases">
        <authorList>
            <person name="Nunn A."/>
            <person name="Chopra R."/>
            <person name="Nunn A."/>
            <person name="Contreras Garrido A."/>
        </authorList>
    </citation>
    <scope>NUCLEOTIDE SEQUENCE [LARGE SCALE GENOMIC DNA]</scope>
</reference>
<name>A0AAU9SP42_THLAR</name>
<gene>
    <name evidence="4" type="ORF">TAV2_LOCUS18605</name>
</gene>
<dbReference type="InterPro" id="IPR051871">
    <property type="entry name" value="GMC_Oxidoreductase-Related"/>
</dbReference>
<protein>
    <recommendedName>
        <fullName evidence="6">Glucose-methanol-choline oxidoreductase N-terminal domain-containing protein</fullName>
    </recommendedName>
</protein>
<dbReference type="AlphaFoldDB" id="A0AAU9SP42"/>
<dbReference type="Proteomes" id="UP000836841">
    <property type="component" value="Chromosome 6"/>
</dbReference>
<sequence>MVFIFHGSCYSDEAGRYTFMKDATLAPTYASFDYIIIGGGTSATLSQNASVLLLERGGSPYDNPTAMDIGNFDGYVEEAEWEIDEEWVEKKLVFEPRLMGWQTAFVDGLLEAGLSPYNGFTYDHIYGTKIGGTIIDGAEYANPNNLVVYLHASVHKILFTTTGSGINVDSDILQQG</sequence>